<feature type="non-terminal residue" evidence="1">
    <location>
        <position position="155"/>
    </location>
</feature>
<keyword evidence="2" id="KW-1185">Reference proteome</keyword>
<dbReference type="VEuPathDB" id="FungiDB:SCHCODRAFT_02673511"/>
<gene>
    <name evidence="1" type="ORF">SCHCODRAFT_114567</name>
</gene>
<dbReference type="AlphaFoldDB" id="D8QL50"/>
<evidence type="ECO:0000313" key="2">
    <source>
        <dbReference type="Proteomes" id="UP000007431"/>
    </source>
</evidence>
<proteinExistence type="predicted"/>
<dbReference type="OrthoDB" id="10391963at2759"/>
<reference evidence="1 2" key="1">
    <citation type="journal article" date="2010" name="Nat. Biotechnol.">
        <title>Genome sequence of the model mushroom Schizophyllum commune.</title>
        <authorList>
            <person name="Ohm R.A."/>
            <person name="de Jong J.F."/>
            <person name="Lugones L.G."/>
            <person name="Aerts A."/>
            <person name="Kothe E."/>
            <person name="Stajich J.E."/>
            <person name="de Vries R.P."/>
            <person name="Record E."/>
            <person name="Levasseur A."/>
            <person name="Baker S.E."/>
            <person name="Bartholomew K.A."/>
            <person name="Coutinho P.M."/>
            <person name="Erdmann S."/>
            <person name="Fowler T.J."/>
            <person name="Gathman A.C."/>
            <person name="Lombard V."/>
            <person name="Henrissat B."/>
            <person name="Knabe N."/>
            <person name="Kuees U."/>
            <person name="Lilly W.W."/>
            <person name="Lindquist E."/>
            <person name="Lucas S."/>
            <person name="Magnuson J.K."/>
            <person name="Piumi F."/>
            <person name="Raudaskoski M."/>
            <person name="Salamov A."/>
            <person name="Schmutz J."/>
            <person name="Schwarze F.W.M.R."/>
            <person name="vanKuyk P.A."/>
            <person name="Horton J.S."/>
            <person name="Grigoriev I.V."/>
            <person name="Woesten H.A.B."/>
        </authorList>
    </citation>
    <scope>NUCLEOTIDE SEQUENCE [LARGE SCALE GENOMIC DNA]</scope>
    <source>
        <strain evidence="2">H4-8 / FGSC 9210</strain>
    </source>
</reference>
<name>D8QL50_SCHCM</name>
<dbReference type="Proteomes" id="UP000007431">
    <property type="component" value="Unassembled WGS sequence"/>
</dbReference>
<evidence type="ECO:0000313" key="1">
    <source>
        <dbReference type="EMBL" id="EFI91546.1"/>
    </source>
</evidence>
<dbReference type="EMBL" id="GL377317">
    <property type="protein sequence ID" value="EFI91546.1"/>
    <property type="molecule type" value="Genomic_DNA"/>
</dbReference>
<sequence>MNDRLTAYIRTALLSRRAAEINPKDSRALIAHLQAVLAFYCPALDRTYMTAIYKSTGHTQLLQEHFDVLKELVTHPDPDTRDSLYRILCGSLTTVIKRNFDQEGRPVTSKSVIKDVISGPEMVVRSFVLVAAMAKLHAGRLQKAGSVNDNHQPES</sequence>
<organism evidence="2">
    <name type="scientific">Schizophyllum commune (strain H4-8 / FGSC 9210)</name>
    <name type="common">Split gill fungus</name>
    <dbReference type="NCBI Taxonomy" id="578458"/>
    <lineage>
        <taxon>Eukaryota</taxon>
        <taxon>Fungi</taxon>
        <taxon>Dikarya</taxon>
        <taxon>Basidiomycota</taxon>
        <taxon>Agaricomycotina</taxon>
        <taxon>Agaricomycetes</taxon>
        <taxon>Agaricomycetidae</taxon>
        <taxon>Agaricales</taxon>
        <taxon>Schizophyllaceae</taxon>
        <taxon>Schizophyllum</taxon>
    </lineage>
</organism>
<dbReference type="InParanoid" id="D8QL50"/>
<dbReference type="KEGG" id="scm:SCHCO_02673511"/>
<dbReference type="RefSeq" id="XP_003026449.1">
    <property type="nucleotide sequence ID" value="XM_003026403.1"/>
</dbReference>
<dbReference type="GeneID" id="9593165"/>
<dbReference type="HOGENOM" id="CLU_1696504_0_0_1"/>
<protein>
    <submittedName>
        <fullName evidence="1">Uncharacterized protein</fullName>
    </submittedName>
</protein>
<accession>D8QL50</accession>